<dbReference type="AlphaFoldDB" id="A0A4D6L081"/>
<dbReference type="Pfam" id="PF01237">
    <property type="entry name" value="Oxysterol_BP"/>
    <property type="match status" value="3"/>
</dbReference>
<dbReference type="PROSITE" id="PS01013">
    <property type="entry name" value="OSBP"/>
    <property type="match status" value="1"/>
</dbReference>
<dbReference type="EMBL" id="CP039346">
    <property type="protein sequence ID" value="QCD80344.1"/>
    <property type="molecule type" value="Genomic_DNA"/>
</dbReference>
<reference evidence="7 8" key="1">
    <citation type="submission" date="2019-04" db="EMBL/GenBank/DDBJ databases">
        <title>An improved genome assembly and genetic linkage map for asparagus bean, Vigna unguiculata ssp. sesquipedialis.</title>
        <authorList>
            <person name="Xia Q."/>
            <person name="Zhang R."/>
            <person name="Dong Y."/>
        </authorList>
    </citation>
    <scope>NUCLEOTIDE SEQUENCE [LARGE SCALE GENOMIC DNA]</scope>
    <source>
        <tissue evidence="7">Leaf</tissue>
    </source>
</reference>
<dbReference type="Proteomes" id="UP000501690">
    <property type="component" value="Linkage Group LG2"/>
</dbReference>
<evidence type="ECO:0000256" key="5">
    <source>
        <dbReference type="RuleBase" id="RU003844"/>
    </source>
</evidence>
<dbReference type="GO" id="GO:0032934">
    <property type="term" value="F:sterol binding"/>
    <property type="evidence" value="ECO:0007669"/>
    <property type="project" value="TreeGrafter"/>
</dbReference>
<keyword evidence="8" id="KW-1185">Reference proteome</keyword>
<dbReference type="PANTHER" id="PTHR10972">
    <property type="entry name" value="OXYSTEROL-BINDING PROTEIN-RELATED"/>
    <property type="match status" value="1"/>
</dbReference>
<sequence length="954" mass="108060">MDVTKWKQAKKIVLTKPFSIEGESDAEPFYRAPNLLRRLLSLLKNLPPVFNLPKSQLQCYGESVYCTSSNLLRKCNTEKSPVDRFTSVVAWSISTTRPSYFGVAPYNPILGETHHVSKGNLNVLLEQVSVNPPVSALHATDEKENIEMIWWQQPIPRFRGTSIETEVHGKRQLKLLNHGETYEMNCPHLSIRILPVPRMDWVGNVNIRCPETGLVAEISYTSSYSLLGFGGNRKLVKGKILDPSSFKVLYEVDGHWDRTVQVKDTNSGEVRVIYDAKEVISGLKTPIVKDAESVWTSESAVVWGELSEAIMRNEWEKARAEKEGVEERERKMLPPEFNMPKSELQCYAECVYSTALDILSNLNGGNTPLNRLINVVAWTISTVRPFWVSHHPPVSALHATDSKENIEIIWCNSTSPKFTGTSVEVRVHGIRQLKLHNHGETYEMNSPDLLLRIFPVPGVDWVGNVTIRCIETGLVAELSYHSQSFFGFGTNRRLVKGKIFDSLSKKILYKIEGHWDSTVTVKNTENAEVRVIYDAKQVISGLQPPIVKDPESVWATETAHVWSELSEAILNKEWEKAEEAKKSIEERQRELRRERESKGENWVPKHFTVSYSKEKGWNCSPIEKWLPPMFNMAKSQLQCYAESIYCTASDLLSNINSGETPLDRLILVVAWAISTTRPLSFGVAPYNPTLGETHHVSNGNLNLLMEQVSHHPPVSALYATDDKENIGITWCHSPVSKFNGTSIETKVHGKRQLKLHNHGETYEMNSPNLVIRILPIPGTEWVGNLSIRCLETGLVAELNYMTQSFFGFGGGRRQIKGKIYDSLSMKILHKIEGHWDRTVTVKSTSNAEERVIYDAREVISGLQAPIVKNPESVWPTETALVWGELSEAILSKDWEKAREAKKIVEERQRELLREREAKGENWTPKHFLVSYTKQEGWHCSPITNSVPNAPIVTL</sequence>
<protein>
    <submittedName>
        <fullName evidence="7">Chloride channel</fullName>
    </submittedName>
</protein>
<dbReference type="FunFam" id="2.40.160.120:FF:000011">
    <property type="entry name" value="Oxysterol-binding protein-related protein 4C"/>
    <property type="match status" value="3"/>
</dbReference>
<dbReference type="GO" id="GO:0006869">
    <property type="term" value="P:lipid transport"/>
    <property type="evidence" value="ECO:0007669"/>
    <property type="project" value="UniProtKB-KW"/>
</dbReference>
<dbReference type="InterPro" id="IPR000648">
    <property type="entry name" value="Oxysterol-bd"/>
</dbReference>
<evidence type="ECO:0000256" key="4">
    <source>
        <dbReference type="ARBA" id="ARBA00023121"/>
    </source>
</evidence>
<dbReference type="GO" id="GO:0005829">
    <property type="term" value="C:cytosol"/>
    <property type="evidence" value="ECO:0007669"/>
    <property type="project" value="TreeGrafter"/>
</dbReference>
<dbReference type="GO" id="GO:0016020">
    <property type="term" value="C:membrane"/>
    <property type="evidence" value="ECO:0007669"/>
    <property type="project" value="TreeGrafter"/>
</dbReference>
<dbReference type="InterPro" id="IPR037239">
    <property type="entry name" value="OSBP_sf"/>
</dbReference>
<keyword evidence="6" id="KW-0175">Coiled coil</keyword>
<dbReference type="InterPro" id="IPR018494">
    <property type="entry name" value="Oxysterol-bd_CS"/>
</dbReference>
<name>A0A4D6L081_VIGUN</name>
<accession>A0A4D6L081</accession>
<evidence type="ECO:0000313" key="7">
    <source>
        <dbReference type="EMBL" id="QCD80344.1"/>
    </source>
</evidence>
<evidence type="ECO:0000256" key="2">
    <source>
        <dbReference type="ARBA" id="ARBA00008842"/>
    </source>
</evidence>
<dbReference type="Gene3D" id="2.40.160.120">
    <property type="match status" value="3"/>
</dbReference>
<dbReference type="Gene3D" id="6.10.140.1150">
    <property type="match status" value="1"/>
</dbReference>
<evidence type="ECO:0000256" key="1">
    <source>
        <dbReference type="ARBA" id="ARBA00003361"/>
    </source>
</evidence>
<dbReference type="SUPFAM" id="SSF144000">
    <property type="entry name" value="Oxysterol-binding protein-like"/>
    <property type="match status" value="3"/>
</dbReference>
<dbReference type="Gene3D" id="3.30.70.3490">
    <property type="match status" value="2"/>
</dbReference>
<comment type="function">
    <text evidence="1">May be involved in the transport of sterols.</text>
</comment>
<gene>
    <name evidence="7" type="ORF">DEO72_LG2g665</name>
</gene>
<keyword evidence="3" id="KW-0813">Transport</keyword>
<organism evidence="7 8">
    <name type="scientific">Vigna unguiculata</name>
    <name type="common">Cowpea</name>
    <dbReference type="NCBI Taxonomy" id="3917"/>
    <lineage>
        <taxon>Eukaryota</taxon>
        <taxon>Viridiplantae</taxon>
        <taxon>Streptophyta</taxon>
        <taxon>Embryophyta</taxon>
        <taxon>Tracheophyta</taxon>
        <taxon>Spermatophyta</taxon>
        <taxon>Magnoliopsida</taxon>
        <taxon>eudicotyledons</taxon>
        <taxon>Gunneridae</taxon>
        <taxon>Pentapetalae</taxon>
        <taxon>rosids</taxon>
        <taxon>fabids</taxon>
        <taxon>Fabales</taxon>
        <taxon>Fabaceae</taxon>
        <taxon>Papilionoideae</taxon>
        <taxon>50 kb inversion clade</taxon>
        <taxon>NPAAA clade</taxon>
        <taxon>indigoferoid/millettioid clade</taxon>
        <taxon>Phaseoleae</taxon>
        <taxon>Vigna</taxon>
    </lineage>
</organism>
<evidence type="ECO:0000256" key="6">
    <source>
        <dbReference type="SAM" id="Coils"/>
    </source>
</evidence>
<feature type="coiled-coil region" evidence="6">
    <location>
        <begin position="567"/>
        <end position="601"/>
    </location>
</feature>
<evidence type="ECO:0000313" key="8">
    <source>
        <dbReference type="Proteomes" id="UP000501690"/>
    </source>
</evidence>
<keyword evidence="4" id="KW-0446">Lipid-binding</keyword>
<proteinExistence type="inferred from homology"/>
<evidence type="ECO:0000256" key="3">
    <source>
        <dbReference type="ARBA" id="ARBA00023055"/>
    </source>
</evidence>
<comment type="similarity">
    <text evidence="2 5">Belongs to the OSBP family.</text>
</comment>
<keyword evidence="3" id="KW-0445">Lipid transport</keyword>
<dbReference type="FunFam" id="3.30.70.3490:FF:000007">
    <property type="entry name" value="Oxysterol-binding protein-related protein 4B"/>
    <property type="match status" value="2"/>
</dbReference>
<dbReference type="PANTHER" id="PTHR10972:SF170">
    <property type="entry name" value="OSBP(OXYSTEROL-BINDING PROTEIN)-RELATED PROTEIN 4C"/>
    <property type="match status" value="1"/>
</dbReference>